<dbReference type="Proteomes" id="UP000224460">
    <property type="component" value="Unassembled WGS sequence"/>
</dbReference>
<accession>A0AC61DD21</accession>
<protein>
    <submittedName>
        <fullName evidence="1">ABC transporter</fullName>
    </submittedName>
</protein>
<gene>
    <name evidence="1" type="ORF">CS063_09540</name>
</gene>
<evidence type="ECO:0000313" key="2">
    <source>
        <dbReference type="Proteomes" id="UP000224460"/>
    </source>
</evidence>
<reference evidence="1" key="1">
    <citation type="submission" date="2017-10" db="EMBL/GenBank/DDBJ databases">
        <title>Genome sequence of cellulolytic Lachnospiraceae bacterium XHS1971 isolated from hotspring sediment.</title>
        <authorList>
            <person name="Vasudevan G."/>
            <person name="Joshi A.J."/>
            <person name="Hivarkar S."/>
            <person name="Lanjekar V.B."/>
            <person name="Dhakephalkar P.K."/>
            <person name="Dagar S."/>
        </authorList>
    </citation>
    <scope>NUCLEOTIDE SEQUENCE</scope>
    <source>
        <strain evidence="1">XHS1971</strain>
    </source>
</reference>
<name>A0AC61DD21_9FIRM</name>
<organism evidence="1 2">
    <name type="scientific">Sporanaerobium hydrogeniformans</name>
    <dbReference type="NCBI Taxonomy" id="3072179"/>
    <lineage>
        <taxon>Bacteria</taxon>
        <taxon>Bacillati</taxon>
        <taxon>Bacillota</taxon>
        <taxon>Clostridia</taxon>
        <taxon>Lachnospirales</taxon>
        <taxon>Lachnospiraceae</taxon>
        <taxon>Sporanaerobium</taxon>
    </lineage>
</organism>
<evidence type="ECO:0000313" key="1">
    <source>
        <dbReference type="EMBL" id="PHV70536.1"/>
    </source>
</evidence>
<dbReference type="EMBL" id="PEDL01000009">
    <property type="protein sequence ID" value="PHV70536.1"/>
    <property type="molecule type" value="Genomic_DNA"/>
</dbReference>
<sequence>MEEVFIEIKDLHKTFYSTNQNIEVLKGINLKITKGDIFGIVGFSGAGKSTLVRCLNRLEEPDKGSIRIGQQEMTKLTKRELNIQRQKIGMIFQSFNLFESKTVYQNVAYPLKLSQYEKRQMKERVKEILELVGLSDKIHAYPGQLSGGQKQRVGIARALANNPDVLLSDEATSALDPQTTVSVLDLLKEINQKLGITIILITHELEAIKYICNNMAILEQGEITEQGTVREVFLNPHSHTGKLFIKIHSEFQQKQWVEEGEGI</sequence>
<proteinExistence type="predicted"/>
<comment type="caution">
    <text evidence="1">The sequence shown here is derived from an EMBL/GenBank/DDBJ whole genome shotgun (WGS) entry which is preliminary data.</text>
</comment>
<keyword evidence="2" id="KW-1185">Reference proteome</keyword>